<sequence>SAEHITDMASQTSEDDFASSPSHDGSHTVYADRRPDAGPGFGTPSRKRARSPASAPASDGYGSASTDAADLEECIADMVARRDQLRKRFKTWAGEVGAAALQLRSVTDNALVNQSVRLERILSDGKARIDGIVGDQERIRGQLSSFVSMLSSAQSQIFGDEAPALPARPPAAKAEARVAGAARRGPAKLRAAAASESRH</sequence>
<accession>A0ACC1K7U3</accession>
<protein>
    <submittedName>
        <fullName evidence="1">Uncharacterized protein</fullName>
    </submittedName>
</protein>
<evidence type="ECO:0000313" key="1">
    <source>
        <dbReference type="EMBL" id="KAJ2775234.1"/>
    </source>
</evidence>
<organism evidence="1 2">
    <name type="scientific">Coemansia nantahalensis</name>
    <dbReference type="NCBI Taxonomy" id="2789366"/>
    <lineage>
        <taxon>Eukaryota</taxon>
        <taxon>Fungi</taxon>
        <taxon>Fungi incertae sedis</taxon>
        <taxon>Zoopagomycota</taxon>
        <taxon>Kickxellomycotina</taxon>
        <taxon>Kickxellomycetes</taxon>
        <taxon>Kickxellales</taxon>
        <taxon>Kickxellaceae</taxon>
        <taxon>Coemansia</taxon>
    </lineage>
</organism>
<evidence type="ECO:0000313" key="2">
    <source>
        <dbReference type="Proteomes" id="UP001140234"/>
    </source>
</evidence>
<keyword evidence="2" id="KW-1185">Reference proteome</keyword>
<dbReference type="EMBL" id="JANBUJ010000030">
    <property type="protein sequence ID" value="KAJ2775234.1"/>
    <property type="molecule type" value="Genomic_DNA"/>
</dbReference>
<name>A0ACC1K7U3_9FUNG</name>
<dbReference type="Proteomes" id="UP001140234">
    <property type="component" value="Unassembled WGS sequence"/>
</dbReference>
<gene>
    <name evidence="1" type="ORF">IWQ57_000497</name>
</gene>
<reference evidence="1" key="1">
    <citation type="submission" date="2022-07" db="EMBL/GenBank/DDBJ databases">
        <title>Phylogenomic reconstructions and comparative analyses of Kickxellomycotina fungi.</title>
        <authorList>
            <person name="Reynolds N.K."/>
            <person name="Stajich J.E."/>
            <person name="Barry K."/>
            <person name="Grigoriev I.V."/>
            <person name="Crous P."/>
            <person name="Smith M.E."/>
        </authorList>
    </citation>
    <scope>NUCLEOTIDE SEQUENCE</scope>
    <source>
        <strain evidence="1">CBS 109366</strain>
    </source>
</reference>
<comment type="caution">
    <text evidence="1">The sequence shown here is derived from an EMBL/GenBank/DDBJ whole genome shotgun (WGS) entry which is preliminary data.</text>
</comment>
<feature type="non-terminal residue" evidence="1">
    <location>
        <position position="1"/>
    </location>
</feature>
<proteinExistence type="predicted"/>